<keyword evidence="3" id="KW-0378">Hydrolase</keyword>
<dbReference type="GO" id="GO:0016787">
    <property type="term" value="F:hydrolase activity"/>
    <property type="evidence" value="ECO:0007669"/>
    <property type="project" value="UniProtKB-KW"/>
</dbReference>
<dbReference type="EMBL" id="JAGGKO010000001">
    <property type="protein sequence ID" value="MBP1953224.1"/>
    <property type="molecule type" value="Genomic_DNA"/>
</dbReference>
<reference evidence="2" key="2">
    <citation type="submission" date="2020-09" db="EMBL/GenBank/DDBJ databases">
        <authorList>
            <person name="Sun Q."/>
            <person name="Ohkuma M."/>
        </authorList>
    </citation>
    <scope>NUCLEOTIDE SEQUENCE</scope>
    <source>
        <strain evidence="2">JCM 16108</strain>
    </source>
</reference>
<evidence type="ECO:0000313" key="3">
    <source>
        <dbReference type="EMBL" id="MBP1953224.1"/>
    </source>
</evidence>
<dbReference type="PANTHER" id="PTHR42889">
    <property type="entry name" value="BLR3681 PROTEIN"/>
    <property type="match status" value="1"/>
</dbReference>
<organism evidence="2 4">
    <name type="scientific">Halarchaeum rubridurum</name>
    <dbReference type="NCBI Taxonomy" id="489911"/>
    <lineage>
        <taxon>Archaea</taxon>
        <taxon>Methanobacteriati</taxon>
        <taxon>Methanobacteriota</taxon>
        <taxon>Stenosarchaea group</taxon>
        <taxon>Halobacteria</taxon>
        <taxon>Halobacteriales</taxon>
        <taxon>Halobacteriaceae</taxon>
    </lineage>
</organism>
<gene>
    <name evidence="2" type="ORF">GCM10009017_16310</name>
    <name evidence="3" type="ORF">J2752_000105</name>
</gene>
<evidence type="ECO:0000259" key="1">
    <source>
        <dbReference type="Pfam" id="PF04909"/>
    </source>
</evidence>
<dbReference type="PANTHER" id="PTHR42889:SF1">
    <property type="entry name" value="BLR3681 PROTEIN"/>
    <property type="match status" value="1"/>
</dbReference>
<dbReference type="RefSeq" id="WP_188871740.1">
    <property type="nucleotide sequence ID" value="NZ_BMOO01000003.1"/>
</dbReference>
<dbReference type="EMBL" id="BMOO01000003">
    <property type="protein sequence ID" value="GGM66920.1"/>
    <property type="molecule type" value="Genomic_DNA"/>
</dbReference>
<reference evidence="3" key="3">
    <citation type="submission" date="2021-03" db="EMBL/GenBank/DDBJ databases">
        <title>Genomic Encyclopedia of Type Strains, Phase IV (KMG-IV): sequencing the most valuable type-strain genomes for metagenomic binning, comparative biology and taxonomic classification.</title>
        <authorList>
            <person name="Goeker M."/>
        </authorList>
    </citation>
    <scope>NUCLEOTIDE SEQUENCE</scope>
    <source>
        <strain evidence="3">DSM 22443</strain>
    </source>
</reference>
<dbReference type="InterPro" id="IPR032466">
    <property type="entry name" value="Metal_Hydrolase"/>
</dbReference>
<name>A0A830FVN0_9EURY</name>
<evidence type="ECO:0000313" key="4">
    <source>
        <dbReference type="Proteomes" id="UP000614609"/>
    </source>
</evidence>
<reference evidence="2" key="1">
    <citation type="journal article" date="2014" name="Int. J. Syst. Evol. Microbiol.">
        <title>Complete genome sequence of Corynebacterium casei LMG S-19264T (=DSM 44701T), isolated from a smear-ripened cheese.</title>
        <authorList>
            <consortium name="US DOE Joint Genome Institute (JGI-PGF)"/>
            <person name="Walter F."/>
            <person name="Albersmeier A."/>
            <person name="Kalinowski J."/>
            <person name="Ruckert C."/>
        </authorList>
    </citation>
    <scope>NUCLEOTIDE SEQUENCE</scope>
    <source>
        <strain evidence="2">JCM 16108</strain>
    </source>
</reference>
<dbReference type="Proteomes" id="UP000614609">
    <property type="component" value="Unassembled WGS sequence"/>
</dbReference>
<comment type="caution">
    <text evidence="2">The sequence shown here is derived from an EMBL/GenBank/DDBJ whole genome shotgun (WGS) entry which is preliminary data.</text>
</comment>
<dbReference type="AlphaFoldDB" id="A0A830FVN0"/>
<sequence length="357" mass="40288">MATLDDVFVVDAVTHAYNQTEENYRVPRYAEQVANVGAALEAKMPDGYQRTREDFLGDWPVENTENAVFRESQTDFAVMHPQSISVFEDGLTDEAKARAFFERNPTRTAAFASIDAVGLDDPLADLTRQVEAFDPHGVKVYPSYWERDGTHHEFKMNDPEDAFPLWQHAVDLGLDVVAVHKAFPFATAPMESYKVGDVEEAANSFPELTFEIVHGGLTFAEETGWQIARHPNVYVNLELTLTELVTTPTSFVDSLQQLLYAGGKQAVDKIIWGTGAPHFHPQLLLERFWNYDFPEMESFSGPFEITEEDKRKILGENFAEAHGFDLDELEAGIEGDQYSDVEMAEEPWSTTDFEVVE</sequence>
<dbReference type="Proteomes" id="UP000765891">
    <property type="component" value="Unassembled WGS sequence"/>
</dbReference>
<accession>A0A830FVN0</accession>
<dbReference type="Pfam" id="PF04909">
    <property type="entry name" value="Amidohydro_2"/>
    <property type="match status" value="1"/>
</dbReference>
<protein>
    <submittedName>
        <fullName evidence="3">Putative TIM-barrel fold metal-dependent hydrolase</fullName>
    </submittedName>
</protein>
<keyword evidence="4" id="KW-1185">Reference proteome</keyword>
<feature type="domain" description="Amidohydrolase-related" evidence="1">
    <location>
        <begin position="96"/>
        <end position="317"/>
    </location>
</feature>
<dbReference type="Gene3D" id="3.20.20.140">
    <property type="entry name" value="Metal-dependent hydrolases"/>
    <property type="match status" value="1"/>
</dbReference>
<dbReference type="InterPro" id="IPR006680">
    <property type="entry name" value="Amidohydro-rel"/>
</dbReference>
<evidence type="ECO:0000313" key="2">
    <source>
        <dbReference type="EMBL" id="GGM66920.1"/>
    </source>
</evidence>
<dbReference type="SUPFAM" id="SSF51556">
    <property type="entry name" value="Metallo-dependent hydrolases"/>
    <property type="match status" value="1"/>
</dbReference>
<proteinExistence type="predicted"/>